<evidence type="ECO:0000313" key="2">
    <source>
        <dbReference type="EMBL" id="ACB74854.1"/>
    </source>
</evidence>
<dbReference type="Proteomes" id="UP000007013">
    <property type="component" value="Chromosome"/>
</dbReference>
<dbReference type="KEGG" id="ote:Oter_1570"/>
<dbReference type="STRING" id="452637.Oter_1570"/>
<dbReference type="EMBL" id="CP001032">
    <property type="protein sequence ID" value="ACB74854.1"/>
    <property type="molecule type" value="Genomic_DNA"/>
</dbReference>
<keyword evidence="1" id="KW-0812">Transmembrane</keyword>
<feature type="transmembrane region" description="Helical" evidence="1">
    <location>
        <begin position="40"/>
        <end position="58"/>
    </location>
</feature>
<protein>
    <submittedName>
        <fullName evidence="2">Uncharacterized protein</fullName>
    </submittedName>
</protein>
<gene>
    <name evidence="2" type="ordered locus">Oter_1570</name>
</gene>
<sequence>MNFKHAIGFMIIGAVFGLLPSLVPEWCPATGPDGSSTRALWLGLMSTVMISIALSYFGRRILGSLALLLEHGPAGAEEEAVPAFEVPAAEELAALVRVARQPGNGLAVAGAGIASPLPFSPTLVEPRRAA</sequence>
<name>B1ZTR8_OPITP</name>
<reference evidence="2 3" key="1">
    <citation type="journal article" date="2011" name="J. Bacteriol.">
        <title>Genome sequence of the verrucomicrobium Opitutus terrae PB90-1, an abundant inhabitant of rice paddy soil ecosystems.</title>
        <authorList>
            <person name="van Passel M.W."/>
            <person name="Kant R."/>
            <person name="Palva A."/>
            <person name="Copeland A."/>
            <person name="Lucas S."/>
            <person name="Lapidus A."/>
            <person name="Glavina del Rio T."/>
            <person name="Pitluck S."/>
            <person name="Goltsman E."/>
            <person name="Clum A."/>
            <person name="Sun H."/>
            <person name="Schmutz J."/>
            <person name="Larimer F.W."/>
            <person name="Land M.L."/>
            <person name="Hauser L."/>
            <person name="Kyrpides N."/>
            <person name="Mikhailova N."/>
            <person name="Richardson P.P."/>
            <person name="Janssen P.H."/>
            <person name="de Vos W.M."/>
            <person name="Smidt H."/>
        </authorList>
    </citation>
    <scope>NUCLEOTIDE SEQUENCE [LARGE SCALE GENOMIC DNA]</scope>
    <source>
        <strain evidence="3">DSM 11246 / JCM 15787 / PB90-1</strain>
    </source>
</reference>
<evidence type="ECO:0000313" key="3">
    <source>
        <dbReference type="Proteomes" id="UP000007013"/>
    </source>
</evidence>
<accession>B1ZTR8</accession>
<keyword evidence="3" id="KW-1185">Reference proteome</keyword>
<keyword evidence="1" id="KW-0472">Membrane</keyword>
<organism evidence="2 3">
    <name type="scientific">Opitutus terrae (strain DSM 11246 / JCM 15787 / PB90-1)</name>
    <dbReference type="NCBI Taxonomy" id="452637"/>
    <lineage>
        <taxon>Bacteria</taxon>
        <taxon>Pseudomonadati</taxon>
        <taxon>Verrucomicrobiota</taxon>
        <taxon>Opitutia</taxon>
        <taxon>Opitutales</taxon>
        <taxon>Opitutaceae</taxon>
        <taxon>Opitutus</taxon>
    </lineage>
</organism>
<dbReference type="RefSeq" id="WP_012374392.1">
    <property type="nucleotide sequence ID" value="NC_010571.1"/>
</dbReference>
<keyword evidence="1" id="KW-1133">Transmembrane helix</keyword>
<proteinExistence type="predicted"/>
<evidence type="ECO:0000256" key="1">
    <source>
        <dbReference type="SAM" id="Phobius"/>
    </source>
</evidence>
<dbReference type="AlphaFoldDB" id="B1ZTR8"/>
<dbReference type="OrthoDB" id="10014926at2"/>
<dbReference type="HOGENOM" id="CLU_1935907_0_0_0"/>